<accession>A0A3E1IWI1</accession>
<evidence type="ECO:0000256" key="1">
    <source>
        <dbReference type="SAM" id="MobiDB-lite"/>
    </source>
</evidence>
<evidence type="ECO:0000256" key="2">
    <source>
        <dbReference type="SAM" id="Phobius"/>
    </source>
</evidence>
<keyword evidence="2" id="KW-0472">Membrane</keyword>
<keyword evidence="2" id="KW-1133">Transmembrane helix</keyword>
<evidence type="ECO:0000313" key="4">
    <source>
        <dbReference type="Proteomes" id="UP000258533"/>
    </source>
</evidence>
<gene>
    <name evidence="3" type="ORF">AXE73_01535</name>
</gene>
<feature type="region of interest" description="Disordered" evidence="1">
    <location>
        <begin position="1736"/>
        <end position="1771"/>
    </location>
</feature>
<feature type="transmembrane region" description="Helical" evidence="2">
    <location>
        <begin position="2044"/>
        <end position="2065"/>
    </location>
</feature>
<proteinExistence type="predicted"/>
<keyword evidence="2" id="KW-0812">Transmembrane</keyword>
<dbReference type="Proteomes" id="UP000258533">
    <property type="component" value="Unassembled WGS sequence"/>
</dbReference>
<dbReference type="EMBL" id="LRTT01000001">
    <property type="protein sequence ID" value="RFD77321.1"/>
    <property type="molecule type" value="Genomic_DNA"/>
</dbReference>
<protein>
    <submittedName>
        <fullName evidence="3">Uncharacterized protein</fullName>
    </submittedName>
</protein>
<feature type="transmembrane region" description="Helical" evidence="2">
    <location>
        <begin position="95"/>
        <end position="116"/>
    </location>
</feature>
<feature type="region of interest" description="Disordered" evidence="1">
    <location>
        <begin position="931"/>
        <end position="951"/>
    </location>
</feature>
<evidence type="ECO:0000313" key="3">
    <source>
        <dbReference type="EMBL" id="RFD77321.1"/>
    </source>
</evidence>
<feature type="compositionally biased region" description="Polar residues" evidence="1">
    <location>
        <begin position="1737"/>
        <end position="1754"/>
    </location>
</feature>
<comment type="caution">
    <text evidence="3">The sequence shown here is derived from an EMBL/GenBank/DDBJ whole genome shotgun (WGS) entry which is preliminary data.</text>
</comment>
<feature type="region of interest" description="Disordered" evidence="1">
    <location>
        <begin position="1317"/>
        <end position="1343"/>
    </location>
</feature>
<sequence>MLPAKFARFTSRVCRIAQKVFSVSDTDNANSVADAPAGSDSTYSTRPDSDYHSAPIYSYSNMQVNSSSSSSSYSSSSENDSLGSYVGKTARKSHILQNSILAIIVTFATIVTMLIVPPVKEANATQAWWDYAGNGYFTDGNFWVGDAVRDISITYPNIEYNQWDSDYGKSGTKISWDIVFNQESIGFASASLKQLPHGNQPKDGASWEGRPLFIVFLPKGLRDGDENHKSSVYITRTKTVRTFDNGLHKFVFSNEVKHNHQRPAEFATGRNYSYADGDDDFQTVWNATFGKYGDNATCGEFKNQYGFCEIRKWRGSPHNPNDSSNKFGRVLADWGQADTTYGYKWHIEAFVEDGVNPETLPIIAGWNSNGTLGSWGSGTRNKWAAMGPFDTDGDGIPDYIEHQVKMNPTNGDEISYPQYNNSDDKKYGQDNIPITTYHRPVTVKPFAKTGEWEGNSSEGSFEYDGGTTTNLPTNLGIKYELTNKIPKGVKVVNSPSNMPEGSVYIDSRTGHVTYNPRKEDKGKVLEFGTKITYPNPSRYPYNCKYYDRGSFVTEQHPTKIKIVSQASLYNPVYTPVDLTEKTGDDQRYVTPIVYTAKPQSVKDASKKHSDIVQVGPLPSDATFELQQYTKKSGRNTLKSDSVLGWSRIESQDKNNGQVRFYSNKWRDPGDSGKYRTPVVVHYADGSSSTDDDAGNADANGDFNKSVVYASVNLKRPNPKDSELKLNIHNGYAGSNLGDNGSVTITVNDPLKPSIWIDSWAQYQIGQISLKSLCWKETTQKGGKVEKSDYTFSDLSKEYNDNTFNGLTFKQTEKWPHADDKEQESCFTNGTCNNSKLYDGDAFTIERSRGEISGMPNKGGKYVCRVFALRDGSQAKTDFDNAAKAKKHDFTLNNNTRKYDWQSKTVTFVAHSLAHKYNPQYDKVYVQAGGKSKESAAPVSHSGANGVKANDKSQQELVQNGTRLPKGTWFELKEYPKDSKHVLTWYKFVNKQSNKKSGKDEPEDSTTDARYGKVTFSPEKTVTLGEYFAPVIVHYPDGSTSEDPDSGNLGKPVYAPVEVTSQPIQKNDLKLNVYSQYGGRRIEDNDNNGMRFRKDEVLGDATGNTKPMFFDSWSSAKQGKIYQRMLCYKKNPQTGKPESYEIDGINGLTLAGRKGNTTSGEFIDKQPSQWTRATEKNKDECTVHGKNCNRNLYLYGDEHDTVERTWGWLHGKVKENGDFVCTVYAIKDLEGKNGKKGGLQTKFNSAVEGFVKNPGNRKFEDVIKSVLTDKPGSEDSPQEATQRHIDWDSVTFPIHVHSDAHYYNPEYKTISMEAGTKKATEVPKSKKTANDANTSQDDVREGDLPDGTWFKFKKPLSYTFFEDDQDNKADSGDSAKNGTGQFGKVTFRPHKWFPVGSDKVQVIVYYPDGSTSEDPDSGNLGKPIYAKVDITRSHDEDAGNLRLNVGDREGSGDWNDTTIKLTKGEELGTSKKTTRWLDSWSKYKPGKINLRTICNKINSDGTKSHYQSGGIAGIKMQDVKIWNHTEDASAQKACEKDASQCHPDRQLYDDYIANGNSKDTTERTRGWIKGKANESGDYECVVYAIKAKQFKTDNNDLLARFDAAVGALNKDASKNNTDPLKDFKWKLDGNNGNKNAVKGVDYKYRAIPIHIHNDNHFYNPKYVDVSVTAGQKVENAVPQSVKSANGADKYQDAVQAGALPDGTWFEFKDATHGFEVNNDGTAGNKVSLDWSYWASGNAADNTGEQSNKPDNPSKQKNGKHSSKDDGTRYGKVTFHPDQAVAPKAYLKEIIIHYPDGSTSDDPDSGNNGKPVYAKVTVGGLSGADKDLKMTLLRSQDADPVHDTLGGANSLTVMSGTSLIKNPYVLAWSLKDRSNISLRMMCTKQGEQKWSSGLDDTLNMHLNQNYGESVKPWAFASAEQRKSCSQDSKNCMANLLYGFTKNDKDPNSIENAVSRSEDDIAGVPQKAGNYTCAVFALKPNALTVFNNTVDAGLSADKKYSSTNMQAAQLTGVTVGKDWNRIAVNVTVIDPPKFSLPKTGGEDRVNWNMLMSVVCVLGTGAMAAGFFLDQTKWGRAMLEALLRKALLRETLMRNVKIKAFIRKTAKKLRALRRRSERWRC</sequence>
<name>A0A3E1IWI1_GARVA</name>
<reference evidence="3 4" key="1">
    <citation type="submission" date="2016-02" db="EMBL/GenBank/DDBJ databases">
        <title>Gardnerella vaginalis Subgroups Defined by cpn60 Sequencing and Sialidase Activity in Isolates from Canada, Belgium and Kenya.</title>
        <authorList>
            <person name="Schellenberg J."/>
            <person name="Paramel Jayaprakash T."/>
            <person name="Withana Gamage N."/>
            <person name="Patterson M.H."/>
            <person name="Vaneechoutte M."/>
            <person name="Hill J.E."/>
        </authorList>
    </citation>
    <scope>NUCLEOTIDE SEQUENCE [LARGE SCALE GENOMIC DNA]</scope>
    <source>
        <strain evidence="3 4">N144</strain>
    </source>
</reference>
<organism evidence="3 4">
    <name type="scientific">Gardnerella vaginalis</name>
    <dbReference type="NCBI Taxonomy" id="2702"/>
    <lineage>
        <taxon>Bacteria</taxon>
        <taxon>Bacillati</taxon>
        <taxon>Actinomycetota</taxon>
        <taxon>Actinomycetes</taxon>
        <taxon>Bifidobacteriales</taxon>
        <taxon>Bifidobacteriaceae</taxon>
        <taxon>Gardnerella</taxon>
    </lineage>
</organism>